<name>A0A1C4YHJ1_9ACTN</name>
<dbReference type="AlphaFoldDB" id="A0A1C4YHJ1"/>
<evidence type="ECO:0000256" key="4">
    <source>
        <dbReference type="ARBA" id="ARBA00023033"/>
    </source>
</evidence>
<keyword evidence="1" id="KW-0285">Flavoprotein</keyword>
<dbReference type="Gene3D" id="3.20.20.30">
    <property type="entry name" value="Luciferase-like domain"/>
    <property type="match status" value="1"/>
</dbReference>
<dbReference type="GO" id="GO:0046306">
    <property type="term" value="P:alkanesulfonate catabolic process"/>
    <property type="evidence" value="ECO:0007669"/>
    <property type="project" value="TreeGrafter"/>
</dbReference>
<dbReference type="PANTHER" id="PTHR42847:SF4">
    <property type="entry name" value="ALKANESULFONATE MONOOXYGENASE-RELATED"/>
    <property type="match status" value="1"/>
</dbReference>
<sequence>MVLKRRYGRVSAPRRTVLPMRHGLEISCGGAGVTATLLTELGELAERAGWDGVFFEDYLVYYEGVDPPTFDPWLLLATIAARTSRIRLGTTVTGLPRRRPAKLAREALTLDHLSAGRATVAVGVGDANDPGWAPLGETTDLKTRAAMLDEGLDVLLGLLAGERLHHRGAHYRADGVMLRPAAVQAHRVPVWVGGSTQAKAVLRRAARADGIVPYKLTDTADWADLTPDEVHDLVTTLPAARADGEPFDVAVGGRRRRPDERAERAYLRQIEQAGATWWLEFVKSGDPAAMRAAIERGPLR</sequence>
<evidence type="ECO:0000256" key="2">
    <source>
        <dbReference type="ARBA" id="ARBA00022643"/>
    </source>
</evidence>
<dbReference type="STRING" id="262898.GA0070564_10486"/>
<keyword evidence="3" id="KW-0560">Oxidoreductase</keyword>
<gene>
    <name evidence="6" type="ORF">GA0070564_10486</name>
</gene>
<dbReference type="GO" id="GO:0008726">
    <property type="term" value="F:alkanesulfonate monooxygenase activity"/>
    <property type="evidence" value="ECO:0007669"/>
    <property type="project" value="TreeGrafter"/>
</dbReference>
<dbReference type="InterPro" id="IPR011251">
    <property type="entry name" value="Luciferase-like_dom"/>
</dbReference>
<evidence type="ECO:0000313" key="7">
    <source>
        <dbReference type="Proteomes" id="UP000199504"/>
    </source>
</evidence>
<dbReference type="EMBL" id="FMCX01000004">
    <property type="protein sequence ID" value="SCF20202.1"/>
    <property type="molecule type" value="Genomic_DNA"/>
</dbReference>
<protein>
    <submittedName>
        <fullName evidence="6">Flavin-dependent oxidoreductase, luciferase family (Includes alkanesulfonate monooxygenase SsuD and methylene tetrahydromethanopterin reductase)</fullName>
    </submittedName>
</protein>
<accession>A0A1C4YHJ1</accession>
<evidence type="ECO:0000256" key="3">
    <source>
        <dbReference type="ARBA" id="ARBA00023002"/>
    </source>
</evidence>
<reference evidence="7" key="1">
    <citation type="submission" date="2016-06" db="EMBL/GenBank/DDBJ databases">
        <authorList>
            <person name="Varghese N."/>
            <person name="Submissions Spin"/>
        </authorList>
    </citation>
    <scope>NUCLEOTIDE SEQUENCE [LARGE SCALE GENOMIC DNA]</scope>
    <source>
        <strain evidence="7">DSM 44830</strain>
    </source>
</reference>
<keyword evidence="2" id="KW-0288">FMN</keyword>
<dbReference type="PANTHER" id="PTHR42847">
    <property type="entry name" value="ALKANESULFONATE MONOOXYGENASE"/>
    <property type="match status" value="1"/>
</dbReference>
<dbReference type="InterPro" id="IPR036661">
    <property type="entry name" value="Luciferase-like_sf"/>
</dbReference>
<keyword evidence="7" id="KW-1185">Reference proteome</keyword>
<evidence type="ECO:0000259" key="5">
    <source>
        <dbReference type="Pfam" id="PF00296"/>
    </source>
</evidence>
<keyword evidence="4 6" id="KW-0503">Monooxygenase</keyword>
<evidence type="ECO:0000313" key="6">
    <source>
        <dbReference type="EMBL" id="SCF20202.1"/>
    </source>
</evidence>
<feature type="domain" description="Luciferase-like" evidence="5">
    <location>
        <begin position="34"/>
        <end position="224"/>
    </location>
</feature>
<dbReference type="Pfam" id="PF00296">
    <property type="entry name" value="Bac_luciferase"/>
    <property type="match status" value="1"/>
</dbReference>
<dbReference type="InterPro" id="IPR050172">
    <property type="entry name" value="SsuD_RutA_monooxygenase"/>
</dbReference>
<proteinExistence type="predicted"/>
<dbReference type="SUPFAM" id="SSF51679">
    <property type="entry name" value="Bacterial luciferase-like"/>
    <property type="match status" value="1"/>
</dbReference>
<dbReference type="Proteomes" id="UP000199504">
    <property type="component" value="Unassembled WGS sequence"/>
</dbReference>
<organism evidence="6 7">
    <name type="scientific">Micromonospora mirobrigensis</name>
    <dbReference type="NCBI Taxonomy" id="262898"/>
    <lineage>
        <taxon>Bacteria</taxon>
        <taxon>Bacillati</taxon>
        <taxon>Actinomycetota</taxon>
        <taxon>Actinomycetes</taxon>
        <taxon>Micromonosporales</taxon>
        <taxon>Micromonosporaceae</taxon>
        <taxon>Micromonospora</taxon>
    </lineage>
</organism>
<evidence type="ECO:0000256" key="1">
    <source>
        <dbReference type="ARBA" id="ARBA00022630"/>
    </source>
</evidence>